<dbReference type="PROSITE" id="PS50893">
    <property type="entry name" value="ABC_TRANSPORTER_2"/>
    <property type="match status" value="1"/>
</dbReference>
<proteinExistence type="predicted"/>
<dbReference type="InterPro" id="IPR027417">
    <property type="entry name" value="P-loop_NTPase"/>
</dbReference>
<evidence type="ECO:0000256" key="2">
    <source>
        <dbReference type="ARBA" id="ARBA00022840"/>
    </source>
</evidence>
<accession>A0ABW5BQA1</accession>
<evidence type="ECO:0000256" key="1">
    <source>
        <dbReference type="ARBA" id="ARBA00022741"/>
    </source>
</evidence>
<dbReference type="InterPro" id="IPR003593">
    <property type="entry name" value="AAA+_ATPase"/>
</dbReference>
<dbReference type="Gene3D" id="3.40.50.300">
    <property type="entry name" value="P-loop containing nucleotide triphosphate hydrolases"/>
    <property type="match status" value="1"/>
</dbReference>
<dbReference type="EMBL" id="JBHUII010000013">
    <property type="protein sequence ID" value="MFD2207701.1"/>
    <property type="molecule type" value="Genomic_DNA"/>
</dbReference>
<keyword evidence="2 4" id="KW-0067">ATP-binding</keyword>
<dbReference type="RefSeq" id="WP_380254613.1">
    <property type="nucleotide sequence ID" value="NZ_JBHUII010000013.1"/>
</dbReference>
<dbReference type="InterPro" id="IPR003439">
    <property type="entry name" value="ABC_transporter-like_ATP-bd"/>
</dbReference>
<sequence>MSAVEFKNVDIVFGDNQKDAIPMVDAGKTRDEILAATGCVLGVADGTIKIEEGEICVLMGLSGSGKSTLLRAVNGLNPVTRGEVLVKDGDTMVDVASCDAKTLRHMRMERVSMVFQQFALLPWRTVSENVGLGLELKGMPKAEREAIVEEKLKMVSLDQWKDKYAHELSGGMQQRVGLARAFATDADILLMDEPFSALDPLIRDHLQDELLELQRNLKKTIIFVSHDLDEALKIGTHIAIMEGGRIVQYGEPEEIVLNPANEYVAEFVAHMNPLNVLRCASLMTLTEDLKKANDLLILDKYNAFKVSLGNDGAVSKVIFDDKQDLKLFNFGEENLLSDIGEDNIVMASPDITMKRAIELRQATGNPILLVEDNRLVGVVGDEEIYQGILRQSSIADAAQ</sequence>
<dbReference type="Pfam" id="PF00005">
    <property type="entry name" value="ABC_tran"/>
    <property type="match status" value="1"/>
</dbReference>
<keyword evidence="5" id="KW-1185">Reference proteome</keyword>
<protein>
    <submittedName>
        <fullName evidence="4">Choline ABC transporter ATP-binding protein</fullName>
    </submittedName>
</protein>
<dbReference type="InterPro" id="IPR017871">
    <property type="entry name" value="ABC_transporter-like_CS"/>
</dbReference>
<dbReference type="SUPFAM" id="SSF52540">
    <property type="entry name" value="P-loop containing nucleoside triphosphate hydrolases"/>
    <property type="match status" value="1"/>
</dbReference>
<feature type="domain" description="ABC transporter" evidence="3">
    <location>
        <begin position="21"/>
        <end position="268"/>
    </location>
</feature>
<name>A0ABW5BQA1_9PROT</name>
<dbReference type="GO" id="GO:0005524">
    <property type="term" value="F:ATP binding"/>
    <property type="evidence" value="ECO:0007669"/>
    <property type="project" value="UniProtKB-KW"/>
</dbReference>
<dbReference type="Proteomes" id="UP001597294">
    <property type="component" value="Unassembled WGS sequence"/>
</dbReference>
<gene>
    <name evidence="4" type="primary">choV</name>
    <name evidence="4" type="ORF">ACFSKO_18965</name>
</gene>
<reference evidence="5" key="1">
    <citation type="journal article" date="2019" name="Int. J. Syst. Evol. Microbiol.">
        <title>The Global Catalogue of Microorganisms (GCM) 10K type strain sequencing project: providing services to taxonomists for standard genome sequencing and annotation.</title>
        <authorList>
            <consortium name="The Broad Institute Genomics Platform"/>
            <consortium name="The Broad Institute Genome Sequencing Center for Infectious Disease"/>
            <person name="Wu L."/>
            <person name="Ma J."/>
        </authorList>
    </citation>
    <scope>NUCLEOTIDE SEQUENCE [LARGE SCALE GENOMIC DNA]</scope>
    <source>
        <strain evidence="5">CGMCC 4.7192</strain>
    </source>
</reference>
<dbReference type="PANTHER" id="PTHR43869:SF1">
    <property type="entry name" value="GLYCINE BETAINE_PROLINE BETAINE TRANSPORT SYSTEM ATP-BINDING PROTEIN PROV"/>
    <property type="match status" value="1"/>
</dbReference>
<dbReference type="InterPro" id="IPR022473">
    <property type="entry name" value="ABC_trnsptr_Choline_ATP-bd"/>
</dbReference>
<keyword evidence="1" id="KW-0547">Nucleotide-binding</keyword>
<evidence type="ECO:0000259" key="3">
    <source>
        <dbReference type="PROSITE" id="PS50893"/>
    </source>
</evidence>
<evidence type="ECO:0000313" key="4">
    <source>
        <dbReference type="EMBL" id="MFD2207701.1"/>
    </source>
</evidence>
<dbReference type="SMART" id="SM00382">
    <property type="entry name" value="AAA"/>
    <property type="match status" value="1"/>
</dbReference>
<dbReference type="NCBIfam" id="TIGR03415">
    <property type="entry name" value="ABC_choXWV_ATP"/>
    <property type="match status" value="1"/>
</dbReference>
<dbReference type="InterPro" id="IPR051921">
    <property type="entry name" value="ABC_osmolyte_uptake_ATP-bind"/>
</dbReference>
<dbReference type="PANTHER" id="PTHR43869">
    <property type="entry name" value="GLYCINE BETAINE/PROLINE BETAINE TRANSPORT SYSTEM ATP-BINDING PROTEIN PROV"/>
    <property type="match status" value="1"/>
</dbReference>
<evidence type="ECO:0000313" key="5">
    <source>
        <dbReference type="Proteomes" id="UP001597294"/>
    </source>
</evidence>
<comment type="caution">
    <text evidence="4">The sequence shown here is derived from an EMBL/GenBank/DDBJ whole genome shotgun (WGS) entry which is preliminary data.</text>
</comment>
<organism evidence="4 5">
    <name type="scientific">Kiloniella antarctica</name>
    <dbReference type="NCBI Taxonomy" id="1550907"/>
    <lineage>
        <taxon>Bacteria</taxon>
        <taxon>Pseudomonadati</taxon>
        <taxon>Pseudomonadota</taxon>
        <taxon>Alphaproteobacteria</taxon>
        <taxon>Rhodospirillales</taxon>
        <taxon>Kiloniellaceae</taxon>
        <taxon>Kiloniella</taxon>
    </lineage>
</organism>
<dbReference type="PROSITE" id="PS00211">
    <property type="entry name" value="ABC_TRANSPORTER_1"/>
    <property type="match status" value="1"/>
</dbReference>